<evidence type="ECO:0000313" key="1">
    <source>
        <dbReference type="EMBL" id="MCT7978376.1"/>
    </source>
</evidence>
<sequence length="137" mass="15765">MINLDTFTRTKQNTIFPIRTSYQDSGDLTLPPAQRDRSVSILSPSNLSLRIELSYESDQKTLSFLKCLLILTKLSPEALEEAREQLESIHQDSEESYFYQEFESQKIVNSFLSVAKSMPSEDTEYASIYTDEELDSF</sequence>
<protein>
    <submittedName>
        <fullName evidence="1">Uncharacterized protein</fullName>
    </submittedName>
</protein>
<reference evidence="1 2" key="1">
    <citation type="journal article" date="2022" name="Front. Microbiol.">
        <title>High genomic differentiation and limited gene flow indicate recent cryptic speciation within the genus Laspinema (cyanobacteria).</title>
        <authorList>
            <person name="Stanojkovic A."/>
            <person name="Skoupy S."/>
            <person name="Skaloud P."/>
            <person name="Dvorak P."/>
        </authorList>
    </citation>
    <scope>NUCLEOTIDE SEQUENCE [LARGE SCALE GENOMIC DNA]</scope>
    <source>
        <strain evidence="1 2">D3b</strain>
    </source>
</reference>
<name>A0ABT2N7C3_9CYAN</name>
<proteinExistence type="predicted"/>
<keyword evidence="2" id="KW-1185">Reference proteome</keyword>
<dbReference type="RefSeq" id="WP_261235544.1">
    <property type="nucleotide sequence ID" value="NZ_JAMXFA010000013.1"/>
</dbReference>
<organism evidence="1 2">
    <name type="scientific">Laspinema olomoucense D3b</name>
    <dbReference type="NCBI Taxonomy" id="2953688"/>
    <lineage>
        <taxon>Bacteria</taxon>
        <taxon>Bacillati</taxon>
        <taxon>Cyanobacteriota</taxon>
        <taxon>Cyanophyceae</taxon>
        <taxon>Oscillatoriophycideae</taxon>
        <taxon>Oscillatoriales</taxon>
        <taxon>Laspinemataceae</taxon>
        <taxon>Laspinema</taxon>
        <taxon>Laspinema olomoucense</taxon>
    </lineage>
</organism>
<comment type="caution">
    <text evidence="1">The sequence shown here is derived from an EMBL/GenBank/DDBJ whole genome shotgun (WGS) entry which is preliminary data.</text>
</comment>
<dbReference type="EMBL" id="JAMXFA010000013">
    <property type="protein sequence ID" value="MCT7978376.1"/>
    <property type="molecule type" value="Genomic_DNA"/>
</dbReference>
<evidence type="ECO:0000313" key="2">
    <source>
        <dbReference type="Proteomes" id="UP001525961"/>
    </source>
</evidence>
<gene>
    <name evidence="1" type="ORF">NG792_11715</name>
</gene>
<dbReference type="Proteomes" id="UP001525961">
    <property type="component" value="Unassembled WGS sequence"/>
</dbReference>
<accession>A0ABT2N7C3</accession>